<dbReference type="AlphaFoldDB" id="A0A9D1MH42"/>
<dbReference type="GO" id="GO:0006508">
    <property type="term" value="P:proteolysis"/>
    <property type="evidence" value="ECO:0007669"/>
    <property type="project" value="UniProtKB-KW"/>
</dbReference>
<sequence>MRDIIKIMSLPVVVCIGSSSVTGDALGPMVGDLLREVHNLPAFVYGGFSRPVNGVTYSEYAEFISLRHAENFIIAVDACVGAPEEVGTVKYSGAGLRAGGALNKDLGKIGDIGIMGVVAARCGDNLSALMSAPYSLVERLSEKIADKIAAFIADSEQLRKKREI</sequence>
<gene>
    <name evidence="1" type="primary">yyaC</name>
    <name evidence="1" type="ORF">IAB05_01720</name>
</gene>
<dbReference type="InterPro" id="IPR009665">
    <property type="entry name" value="YyaC"/>
</dbReference>
<protein>
    <submittedName>
        <fullName evidence="1">Spore protease YyaC</fullName>
    </submittedName>
</protein>
<evidence type="ECO:0000313" key="1">
    <source>
        <dbReference type="EMBL" id="HIU60090.1"/>
    </source>
</evidence>
<comment type="caution">
    <text evidence="1">The sequence shown here is derived from an EMBL/GenBank/DDBJ whole genome shotgun (WGS) entry which is preliminary data.</text>
</comment>
<organism evidence="1 2">
    <name type="scientific">Candidatus Stercoripulliclostridium merdigallinarum</name>
    <dbReference type="NCBI Taxonomy" id="2840951"/>
    <lineage>
        <taxon>Bacteria</taxon>
        <taxon>Bacillati</taxon>
        <taxon>Bacillota</taxon>
        <taxon>Clostridia</taxon>
        <taxon>Eubacteriales</taxon>
        <taxon>Candidatus Stercoripulliclostridium</taxon>
    </lineage>
</organism>
<reference evidence="1" key="2">
    <citation type="journal article" date="2021" name="PeerJ">
        <title>Extensive microbial diversity within the chicken gut microbiome revealed by metagenomics and culture.</title>
        <authorList>
            <person name="Gilroy R."/>
            <person name="Ravi A."/>
            <person name="Getino M."/>
            <person name="Pursley I."/>
            <person name="Horton D.L."/>
            <person name="Alikhan N.F."/>
            <person name="Baker D."/>
            <person name="Gharbi K."/>
            <person name="Hall N."/>
            <person name="Watson M."/>
            <person name="Adriaenssens E.M."/>
            <person name="Foster-Nyarko E."/>
            <person name="Jarju S."/>
            <person name="Secka A."/>
            <person name="Antonio M."/>
            <person name="Oren A."/>
            <person name="Chaudhuri R.R."/>
            <person name="La Ragione R."/>
            <person name="Hildebrand F."/>
            <person name="Pallen M.J."/>
        </authorList>
    </citation>
    <scope>NUCLEOTIDE SEQUENCE</scope>
    <source>
        <strain evidence="1">18911</strain>
    </source>
</reference>
<accession>A0A9D1MH42</accession>
<dbReference type="EMBL" id="DVNF01000055">
    <property type="protein sequence ID" value="HIU60090.1"/>
    <property type="molecule type" value="Genomic_DNA"/>
</dbReference>
<keyword evidence="1" id="KW-0645">Protease</keyword>
<reference evidence="1" key="1">
    <citation type="submission" date="2020-10" db="EMBL/GenBank/DDBJ databases">
        <authorList>
            <person name="Gilroy R."/>
        </authorList>
    </citation>
    <scope>NUCLEOTIDE SEQUENCE</scope>
    <source>
        <strain evidence="1">18911</strain>
    </source>
</reference>
<keyword evidence="1" id="KW-0378">Hydrolase</keyword>
<dbReference type="NCBIfam" id="TIGR02841">
    <property type="entry name" value="spore_YyaC"/>
    <property type="match status" value="1"/>
</dbReference>
<name>A0A9D1MH42_9FIRM</name>
<dbReference type="Proteomes" id="UP000824094">
    <property type="component" value="Unassembled WGS sequence"/>
</dbReference>
<dbReference type="SUPFAM" id="SSF53163">
    <property type="entry name" value="HybD-like"/>
    <property type="match status" value="1"/>
</dbReference>
<dbReference type="GO" id="GO:0008233">
    <property type="term" value="F:peptidase activity"/>
    <property type="evidence" value="ECO:0007669"/>
    <property type="project" value="UniProtKB-KW"/>
</dbReference>
<proteinExistence type="predicted"/>
<evidence type="ECO:0000313" key="2">
    <source>
        <dbReference type="Proteomes" id="UP000824094"/>
    </source>
</evidence>
<dbReference type="Pfam" id="PF06866">
    <property type="entry name" value="DUF1256"/>
    <property type="match status" value="1"/>
</dbReference>
<dbReference type="InterPro" id="IPR023430">
    <property type="entry name" value="Pept_HybD-like_dom_sf"/>
</dbReference>